<dbReference type="eggNOG" id="ENOG5033U55">
    <property type="taxonomic scope" value="Bacteria"/>
</dbReference>
<accession>Q8FPI8</accession>
<dbReference type="STRING" id="196164.gene:10742218"/>
<dbReference type="GO" id="GO:0016758">
    <property type="term" value="F:hexosyltransferase activity"/>
    <property type="evidence" value="ECO:0007669"/>
    <property type="project" value="InterPro"/>
</dbReference>
<evidence type="ECO:0000256" key="6">
    <source>
        <dbReference type="ARBA" id="ARBA00023136"/>
    </source>
</evidence>
<comment type="similarity">
    <text evidence="7">Belongs to the glycosyltransferase 87 family.</text>
</comment>
<feature type="transmembrane region" description="Helical" evidence="9">
    <location>
        <begin position="282"/>
        <end position="300"/>
    </location>
</feature>
<feature type="transmembrane region" description="Helical" evidence="9">
    <location>
        <begin position="221"/>
        <end position="242"/>
    </location>
</feature>
<feature type="transmembrane region" description="Helical" evidence="9">
    <location>
        <begin position="119"/>
        <end position="136"/>
    </location>
</feature>
<evidence type="ECO:0000256" key="5">
    <source>
        <dbReference type="ARBA" id="ARBA00022989"/>
    </source>
</evidence>
<dbReference type="Pfam" id="PF09594">
    <property type="entry name" value="GT87"/>
    <property type="match status" value="1"/>
</dbReference>
<keyword evidence="3" id="KW-0808">Transferase</keyword>
<dbReference type="AlphaFoldDB" id="Q8FPI8"/>
<dbReference type="HOGENOM" id="CLU_055106_0_0_11"/>
<feature type="transmembrane region" description="Helical" evidence="9">
    <location>
        <begin position="307"/>
        <end position="325"/>
    </location>
</feature>
<keyword evidence="6 9" id="KW-0472">Membrane</keyword>
<feature type="compositionally biased region" description="Low complexity" evidence="8">
    <location>
        <begin position="7"/>
        <end position="18"/>
    </location>
</feature>
<feature type="transmembrane region" description="Helical" evidence="9">
    <location>
        <begin position="193"/>
        <end position="214"/>
    </location>
</feature>
<evidence type="ECO:0000256" key="1">
    <source>
        <dbReference type="ARBA" id="ARBA00004651"/>
    </source>
</evidence>
<keyword evidence="2" id="KW-1003">Cell membrane</keyword>
<evidence type="ECO:0000256" key="9">
    <source>
        <dbReference type="SAM" id="Phobius"/>
    </source>
</evidence>
<organism evidence="10 11">
    <name type="scientific">Corynebacterium efficiens (strain DSM 44549 / YS-314 / AJ 12310 / JCM 11189 / NBRC 100395)</name>
    <dbReference type="NCBI Taxonomy" id="196164"/>
    <lineage>
        <taxon>Bacteria</taxon>
        <taxon>Bacillati</taxon>
        <taxon>Actinomycetota</taxon>
        <taxon>Actinomycetes</taxon>
        <taxon>Mycobacteriales</taxon>
        <taxon>Corynebacteriaceae</taxon>
        <taxon>Corynebacterium</taxon>
    </lineage>
</organism>
<feature type="transmembrane region" description="Helical" evidence="9">
    <location>
        <begin position="40"/>
        <end position="59"/>
    </location>
</feature>
<protein>
    <recommendedName>
        <fullName evidence="12">Arabinofuranosyl transferase C</fullName>
    </recommendedName>
</protein>
<feature type="transmembrane region" description="Helical" evidence="9">
    <location>
        <begin position="354"/>
        <end position="371"/>
    </location>
</feature>
<name>Q8FPI8_COREF</name>
<dbReference type="KEGG" id="cef:CE1790"/>
<keyword evidence="5 9" id="KW-1133">Transmembrane helix</keyword>
<sequence>MSSPANLSPDDTSLSTPTPTLPDVPRPRPRRSAWDRVGNAVGWPLAILLMAHRFFILAVNGSVTDDFTTVYSALRRFIEGTPVYNEIYHFVDPHYLYNPGATLLLAPLGYITDFTLARLAFIAINLLAIVLALGLLTRMTGFSLRSMVWPLSIALAMLTEAVRNTLIFSNINGILLLMMVLFLWCVIHRRSWVGGLIIGLAILVKPMFLPLLFLPLVQKQWGALVGGILVPVIFNAVAWPLVPGASDYITRTVPYLGETRDFANSSLPGIAIYFGMPGWLELTAFLIFGAMVGIAVLALLRFRNTEPFFWAATTSGILLTGVFFLSSLGQMYYSMMIFPMMFTLLGTRSVFHHWMAWVAAYLFLTPASFASPHWPDIARWMEFFRATAGWSLLIAVTFVSAVVWFITDIRSRRGGAAIAGESAGIGGNTTPPPSSGFFTGGGSTALGTPSPVAADTPTDPPTQAPGRSPF</sequence>
<feature type="transmembrane region" description="Helical" evidence="9">
    <location>
        <begin position="383"/>
        <end position="406"/>
    </location>
</feature>
<feature type="region of interest" description="Disordered" evidence="8">
    <location>
        <begin position="422"/>
        <end position="470"/>
    </location>
</feature>
<evidence type="ECO:0008006" key="12">
    <source>
        <dbReference type="Google" id="ProtNLM"/>
    </source>
</evidence>
<dbReference type="GO" id="GO:0005886">
    <property type="term" value="C:plasma membrane"/>
    <property type="evidence" value="ECO:0007669"/>
    <property type="project" value="UniProtKB-SubCell"/>
</dbReference>
<feature type="compositionally biased region" description="Low complexity" evidence="8">
    <location>
        <begin position="448"/>
        <end position="457"/>
    </location>
</feature>
<keyword evidence="4 9" id="KW-0812">Transmembrane</keyword>
<comment type="subcellular location">
    <subcellularLocation>
        <location evidence="1">Cell membrane</location>
        <topology evidence="1">Multi-pass membrane protein</topology>
    </subcellularLocation>
</comment>
<evidence type="ECO:0000256" key="4">
    <source>
        <dbReference type="ARBA" id="ARBA00022692"/>
    </source>
</evidence>
<keyword evidence="11" id="KW-1185">Reference proteome</keyword>
<feature type="region of interest" description="Disordered" evidence="8">
    <location>
        <begin position="1"/>
        <end position="32"/>
    </location>
</feature>
<dbReference type="Proteomes" id="UP000001409">
    <property type="component" value="Chromosome"/>
</dbReference>
<reference evidence="10 11" key="1">
    <citation type="journal article" date="2003" name="Genome Res.">
        <title>Comparative complete genome sequence analysis of the amino acid replacements responsible for the thermostability of Corynebacterium efficiens.</title>
        <authorList>
            <person name="Nishio Y."/>
            <person name="Nakamura Y."/>
            <person name="Kawarabayasi Y."/>
            <person name="Usuda Y."/>
            <person name="Kimura E."/>
            <person name="Sugimoto S."/>
            <person name="Matsui K."/>
            <person name="Yamagishi A."/>
            <person name="Kikuchi H."/>
            <person name="Ikeo K."/>
            <person name="Gojobori T."/>
        </authorList>
    </citation>
    <scope>NUCLEOTIDE SEQUENCE [LARGE SCALE GENOMIC DNA]</scope>
    <source>
        <strain evidence="11">DSM 44549 / YS-314 / AJ 12310 / JCM 11189 / NBRC 100395</strain>
    </source>
</reference>
<evidence type="ECO:0000313" key="11">
    <source>
        <dbReference type="Proteomes" id="UP000001409"/>
    </source>
</evidence>
<evidence type="ECO:0000313" key="10">
    <source>
        <dbReference type="EMBL" id="BAC18600.1"/>
    </source>
</evidence>
<dbReference type="EMBL" id="BA000035">
    <property type="protein sequence ID" value="BAC18600.1"/>
    <property type="molecule type" value="Genomic_DNA"/>
</dbReference>
<evidence type="ECO:0000256" key="8">
    <source>
        <dbReference type="SAM" id="MobiDB-lite"/>
    </source>
</evidence>
<evidence type="ECO:0000256" key="7">
    <source>
        <dbReference type="ARBA" id="ARBA00024033"/>
    </source>
</evidence>
<dbReference type="InterPro" id="IPR018584">
    <property type="entry name" value="GT87"/>
</dbReference>
<proteinExistence type="inferred from homology"/>
<evidence type="ECO:0000256" key="2">
    <source>
        <dbReference type="ARBA" id="ARBA00022475"/>
    </source>
</evidence>
<feature type="transmembrane region" description="Helical" evidence="9">
    <location>
        <begin position="166"/>
        <end position="187"/>
    </location>
</feature>
<evidence type="ECO:0000256" key="3">
    <source>
        <dbReference type="ARBA" id="ARBA00022679"/>
    </source>
</evidence>